<evidence type="ECO:0000256" key="3">
    <source>
        <dbReference type="ARBA" id="ARBA00001947"/>
    </source>
</evidence>
<dbReference type="Pfam" id="PF02073">
    <property type="entry name" value="Peptidase_M29"/>
    <property type="match status" value="1"/>
</dbReference>
<keyword evidence="7" id="KW-0479">Metal-binding</keyword>
<dbReference type="KEGG" id="nth:Nther_1838"/>
<dbReference type="InterPro" id="IPR001845">
    <property type="entry name" value="HTH_ArsR_DNA-bd_dom"/>
</dbReference>
<dbReference type="GO" id="GO:0003700">
    <property type="term" value="F:DNA-binding transcription factor activity"/>
    <property type="evidence" value="ECO:0007669"/>
    <property type="project" value="InterPro"/>
</dbReference>
<dbReference type="eggNOG" id="COG0640">
    <property type="taxonomic scope" value="Bacteria"/>
</dbReference>
<keyword evidence="6" id="KW-0645">Protease</keyword>
<proteinExistence type="inferred from homology"/>
<evidence type="ECO:0000313" key="11">
    <source>
        <dbReference type="EMBL" id="ACB85410.1"/>
    </source>
</evidence>
<evidence type="ECO:0000256" key="2">
    <source>
        <dbReference type="ARBA" id="ARBA00001946"/>
    </source>
</evidence>
<dbReference type="InterPro" id="IPR035097">
    <property type="entry name" value="M29_N-terminal"/>
</dbReference>
<dbReference type="GO" id="GO:0046872">
    <property type="term" value="F:metal ion binding"/>
    <property type="evidence" value="ECO:0007669"/>
    <property type="project" value="UniProtKB-KW"/>
</dbReference>
<dbReference type="Gene3D" id="1.10.10.10">
    <property type="entry name" value="Winged helix-like DNA-binding domain superfamily/Winged helix DNA-binding domain"/>
    <property type="match status" value="1"/>
</dbReference>
<dbReference type="InParanoid" id="B2A5Z3"/>
<evidence type="ECO:0000256" key="9">
    <source>
        <dbReference type="ARBA" id="ARBA00023049"/>
    </source>
</evidence>
<keyword evidence="8" id="KW-0378">Hydrolase</keyword>
<dbReference type="RefSeq" id="WP_012448275.1">
    <property type="nucleotide sequence ID" value="NC_010718.1"/>
</dbReference>
<dbReference type="GO" id="GO:0004177">
    <property type="term" value="F:aminopeptidase activity"/>
    <property type="evidence" value="ECO:0007669"/>
    <property type="project" value="UniProtKB-KW"/>
</dbReference>
<organism evidence="11 12">
    <name type="scientific">Natranaerobius thermophilus (strain ATCC BAA-1301 / DSM 18059 / JW/NM-WN-LF)</name>
    <dbReference type="NCBI Taxonomy" id="457570"/>
    <lineage>
        <taxon>Bacteria</taxon>
        <taxon>Bacillati</taxon>
        <taxon>Bacillota</taxon>
        <taxon>Clostridia</taxon>
        <taxon>Natranaerobiales</taxon>
        <taxon>Natranaerobiaceae</taxon>
        <taxon>Natranaerobius</taxon>
    </lineage>
</organism>
<comment type="similarity">
    <text evidence="4">Belongs to the peptidase M29 family.</text>
</comment>
<comment type="cofactor">
    <cofactor evidence="2">
        <name>Mg(2+)</name>
        <dbReference type="ChEBI" id="CHEBI:18420"/>
    </cofactor>
</comment>
<dbReference type="CDD" id="cd00090">
    <property type="entry name" value="HTH_ARSR"/>
    <property type="match status" value="1"/>
</dbReference>
<evidence type="ECO:0000259" key="10">
    <source>
        <dbReference type="SMART" id="SM00418"/>
    </source>
</evidence>
<dbReference type="GO" id="GO:0006508">
    <property type="term" value="P:proteolysis"/>
    <property type="evidence" value="ECO:0007669"/>
    <property type="project" value="UniProtKB-KW"/>
</dbReference>
<reference evidence="11 12" key="1">
    <citation type="submission" date="2008-04" db="EMBL/GenBank/DDBJ databases">
        <title>Complete sequence of chromosome of Natranaerobius thermophilus JW/NM-WN-LF.</title>
        <authorList>
            <consortium name="US DOE Joint Genome Institute"/>
            <person name="Copeland A."/>
            <person name="Lucas S."/>
            <person name="Lapidus A."/>
            <person name="Glavina del Rio T."/>
            <person name="Dalin E."/>
            <person name="Tice H."/>
            <person name="Bruce D."/>
            <person name="Goodwin L."/>
            <person name="Pitluck S."/>
            <person name="Chertkov O."/>
            <person name="Brettin T."/>
            <person name="Detter J.C."/>
            <person name="Han C."/>
            <person name="Kuske C.R."/>
            <person name="Schmutz J."/>
            <person name="Larimer F."/>
            <person name="Land M."/>
            <person name="Hauser L."/>
            <person name="Kyrpides N."/>
            <person name="Lykidis A."/>
            <person name="Mesbah N.M."/>
            <person name="Wiegel J."/>
        </authorList>
    </citation>
    <scope>NUCLEOTIDE SEQUENCE [LARGE SCALE GENOMIC DNA]</scope>
    <source>
        <strain evidence="12">ATCC BAA-1301 / DSM 18059 / JW/NM-WN-LF</strain>
    </source>
</reference>
<evidence type="ECO:0000313" key="12">
    <source>
        <dbReference type="Proteomes" id="UP000001683"/>
    </source>
</evidence>
<dbReference type="InterPro" id="IPR011991">
    <property type="entry name" value="ArsR-like_HTH"/>
</dbReference>
<sequence length="472" mass="53209">MKDYQLLNNPEAIKALGHPLRMKIIDLLTQKKASVGQISQELDLAHAKAFYHVKELKKLGLIELVDTRMIQGIQEKYYQAVAQTFFLGQSLGQGPSESIDNASQAVQGSLREWRRRQILNVDLENLAQKVITDVLALKPGEKVLFSGEAEVMDFCHAMTVSCRKAGGEGMVHNIDLETFATMISETPLEILKETPPLTEALYRELDYWVVFVPLIPEDYLKEVSLEKIETLKKVDAQLHYKYCTDLKTVFVAYPLPQLSHRYLVDYQVLYDAFWKGMNVSRQRIKNEAKNIEEILKTGKTYSIWNELGTHLQFKLKADSQPALDSELFQDKKNGGEITLPEGVIFSFLDEETVSGQIVVPRKEFRGKLIYNLKIFIESGHVTAIEDSSSCPEGLLQYLKEMPDLKKVTALGIGVNPEIQGDELPENLLLRSPGQFQVILGDNSRLGGTARASTWLSMPIGRVEIEQTDGSFA</sequence>
<dbReference type="InterPro" id="IPR052170">
    <property type="entry name" value="M29_Exopeptidase"/>
</dbReference>
<comment type="cofactor">
    <cofactor evidence="3">
        <name>Zn(2+)</name>
        <dbReference type="ChEBI" id="CHEBI:29105"/>
    </cofactor>
</comment>
<dbReference type="Gene3D" id="3.40.1830.10">
    <property type="entry name" value="Thermophilic metalloprotease (M29)"/>
    <property type="match status" value="1"/>
</dbReference>
<name>B2A5Z3_NATTJ</name>
<accession>B2A5Z3</accession>
<evidence type="ECO:0000256" key="7">
    <source>
        <dbReference type="ARBA" id="ARBA00022723"/>
    </source>
</evidence>
<dbReference type="AlphaFoldDB" id="B2A5Z3"/>
<keyword evidence="9" id="KW-0482">Metalloprotease</keyword>
<gene>
    <name evidence="11" type="ordered locus">Nther_1838</name>
</gene>
<dbReference type="InterPro" id="IPR036390">
    <property type="entry name" value="WH_DNA-bd_sf"/>
</dbReference>
<feature type="domain" description="HTH arsR-type" evidence="10">
    <location>
        <begin position="11"/>
        <end position="75"/>
    </location>
</feature>
<dbReference type="PANTHER" id="PTHR34448:SF1">
    <property type="entry name" value="BLL6088 PROTEIN"/>
    <property type="match status" value="1"/>
</dbReference>
<keyword evidence="12" id="KW-1185">Reference proteome</keyword>
<dbReference type="Proteomes" id="UP000001683">
    <property type="component" value="Chromosome"/>
</dbReference>
<dbReference type="PANTHER" id="PTHR34448">
    <property type="entry name" value="AMINOPEPTIDASE"/>
    <property type="match status" value="1"/>
</dbReference>
<dbReference type="STRING" id="457570.Nther_1838"/>
<keyword evidence="5" id="KW-0031">Aminopeptidase</keyword>
<protein>
    <submittedName>
        <fullName evidence="11">Transcriptional regulator, ArsR family</fullName>
    </submittedName>
</protein>
<evidence type="ECO:0000256" key="5">
    <source>
        <dbReference type="ARBA" id="ARBA00022438"/>
    </source>
</evidence>
<dbReference type="InterPro" id="IPR000787">
    <property type="entry name" value="Peptidase_M29"/>
</dbReference>
<evidence type="ECO:0000256" key="1">
    <source>
        <dbReference type="ARBA" id="ARBA00001941"/>
    </source>
</evidence>
<evidence type="ECO:0000256" key="6">
    <source>
        <dbReference type="ARBA" id="ARBA00022670"/>
    </source>
</evidence>
<dbReference type="InterPro" id="IPR036388">
    <property type="entry name" value="WH-like_DNA-bd_sf"/>
</dbReference>
<dbReference type="SMART" id="SM00418">
    <property type="entry name" value="HTH_ARSR"/>
    <property type="match status" value="1"/>
</dbReference>
<evidence type="ECO:0000256" key="4">
    <source>
        <dbReference type="ARBA" id="ARBA00008236"/>
    </source>
</evidence>
<dbReference type="SUPFAM" id="SSF144052">
    <property type="entry name" value="Thermophilic metalloprotease-like"/>
    <property type="match status" value="1"/>
</dbReference>
<comment type="cofactor">
    <cofactor evidence="1">
        <name>Co(2+)</name>
        <dbReference type="ChEBI" id="CHEBI:48828"/>
    </cofactor>
</comment>
<reference evidence="11 12" key="2">
    <citation type="journal article" date="2011" name="J. Bacteriol.">
        <title>Complete genome sequence of the anaerobic, halophilic alkalithermophile Natranaerobius thermophilus JW/NM-WN-LF.</title>
        <authorList>
            <person name="Zhao B."/>
            <person name="Mesbah N.M."/>
            <person name="Dalin E."/>
            <person name="Goodwin L."/>
            <person name="Nolan M."/>
            <person name="Pitluck S."/>
            <person name="Chertkov O."/>
            <person name="Brettin T.S."/>
            <person name="Han J."/>
            <person name="Larimer F.W."/>
            <person name="Land M.L."/>
            <person name="Hauser L."/>
            <person name="Kyrpides N."/>
            <person name="Wiegel J."/>
        </authorList>
    </citation>
    <scope>NUCLEOTIDE SEQUENCE [LARGE SCALE GENOMIC DNA]</scope>
    <source>
        <strain evidence="12">ATCC BAA-1301 / DSM 18059 / JW/NM-WN-LF</strain>
    </source>
</reference>
<dbReference type="GO" id="GO:0008237">
    <property type="term" value="F:metallopeptidase activity"/>
    <property type="evidence" value="ECO:0007669"/>
    <property type="project" value="UniProtKB-KW"/>
</dbReference>
<dbReference type="EMBL" id="CP001034">
    <property type="protein sequence ID" value="ACB85410.1"/>
    <property type="molecule type" value="Genomic_DNA"/>
</dbReference>
<dbReference type="OrthoDB" id="9788770at2"/>
<dbReference type="eggNOG" id="COG2309">
    <property type="taxonomic scope" value="Bacteria"/>
</dbReference>
<dbReference type="Pfam" id="PF12840">
    <property type="entry name" value="HTH_20"/>
    <property type="match status" value="1"/>
</dbReference>
<dbReference type="HOGENOM" id="CLU_578504_0_0_9"/>
<dbReference type="SUPFAM" id="SSF46785">
    <property type="entry name" value="Winged helix' DNA-binding domain"/>
    <property type="match status" value="1"/>
</dbReference>
<evidence type="ECO:0000256" key="8">
    <source>
        <dbReference type="ARBA" id="ARBA00022801"/>
    </source>
</evidence>